<dbReference type="EMBL" id="AHMY02000050">
    <property type="protein sequence ID" value="EKO15111.1"/>
    <property type="molecule type" value="Genomic_DNA"/>
</dbReference>
<dbReference type="AlphaFoldDB" id="A0A0E2B1I5"/>
<protein>
    <submittedName>
        <fullName evidence="2">Uncharacterized protein</fullName>
    </submittedName>
</protein>
<keyword evidence="1" id="KW-0472">Membrane</keyword>
<sequence length="134" mass="15355">MQTGIGRRQIILITFGVFLTILFVFGIYLFIFRSPNVSIVKNSETKIDLIGTWRVSTVVPAIQIRFISDREAILLGESSEAKLYLMEDGEGLQLRRRGEETPIGYFLFRELKKDSWQGLWGDNLVVLKRISADN</sequence>
<name>A0A0E2B1I5_9LEPT</name>
<gene>
    <name evidence="2" type="ORF">LEP1GSC081_4444</name>
</gene>
<proteinExistence type="predicted"/>
<dbReference type="RefSeq" id="WP_004765932.1">
    <property type="nucleotide sequence ID" value="NZ_AHMY02000050.1"/>
</dbReference>
<accession>A0A0E2B1I5</accession>
<dbReference type="Proteomes" id="UP000006253">
    <property type="component" value="Unassembled WGS sequence"/>
</dbReference>
<evidence type="ECO:0000313" key="3">
    <source>
        <dbReference type="Proteomes" id="UP000006253"/>
    </source>
</evidence>
<keyword evidence="1" id="KW-0812">Transmembrane</keyword>
<feature type="transmembrane region" description="Helical" evidence="1">
    <location>
        <begin position="12"/>
        <end position="32"/>
    </location>
</feature>
<reference evidence="2 3" key="1">
    <citation type="submission" date="2012-10" db="EMBL/GenBank/DDBJ databases">
        <authorList>
            <person name="Harkins D.M."/>
            <person name="Durkin A.S."/>
            <person name="Brinkac L.M."/>
            <person name="Selengut J.D."/>
            <person name="Sanka R."/>
            <person name="DePew J."/>
            <person name="Purushe J."/>
            <person name="Peacock S.J."/>
            <person name="Thaipadungpanit J."/>
            <person name="Wuthiekanun V.W."/>
            <person name="Day N.P."/>
            <person name="Vinetz J.M."/>
            <person name="Sutton G.G."/>
            <person name="Nelson W.C."/>
            <person name="Fouts D.E."/>
        </authorList>
    </citation>
    <scope>NUCLEOTIDE SEQUENCE [LARGE SCALE GENOMIC DNA]</scope>
    <source>
        <strain evidence="2 3">H1</strain>
    </source>
</reference>
<evidence type="ECO:0000313" key="2">
    <source>
        <dbReference type="EMBL" id="EKO15111.1"/>
    </source>
</evidence>
<organism evidence="2 3">
    <name type="scientific">Leptospira kirschneri str. H1</name>
    <dbReference type="NCBI Taxonomy" id="1049966"/>
    <lineage>
        <taxon>Bacteria</taxon>
        <taxon>Pseudomonadati</taxon>
        <taxon>Spirochaetota</taxon>
        <taxon>Spirochaetia</taxon>
        <taxon>Leptospirales</taxon>
        <taxon>Leptospiraceae</taxon>
        <taxon>Leptospira</taxon>
    </lineage>
</organism>
<evidence type="ECO:0000256" key="1">
    <source>
        <dbReference type="SAM" id="Phobius"/>
    </source>
</evidence>
<comment type="caution">
    <text evidence="2">The sequence shown here is derived from an EMBL/GenBank/DDBJ whole genome shotgun (WGS) entry which is preliminary data.</text>
</comment>
<keyword evidence="1" id="KW-1133">Transmembrane helix</keyword>